<dbReference type="RefSeq" id="WP_062150798.1">
    <property type="nucleotide sequence ID" value="NZ_CP013002.1"/>
</dbReference>
<dbReference type="GO" id="GO:0006508">
    <property type="term" value="P:proteolysis"/>
    <property type="evidence" value="ECO:0007669"/>
    <property type="project" value="UniProtKB-KW"/>
</dbReference>
<evidence type="ECO:0000256" key="2">
    <source>
        <dbReference type="ARBA" id="ARBA00022801"/>
    </source>
</evidence>
<evidence type="ECO:0000259" key="5">
    <source>
        <dbReference type="Pfam" id="PF00326"/>
    </source>
</evidence>
<dbReference type="AlphaFoldDB" id="A0A0P0P413"/>
<dbReference type="Proteomes" id="UP000056905">
    <property type="component" value="Chromosome"/>
</dbReference>
<accession>A0A0P0P413</accession>
<feature type="domain" description="Peptidase S9A N-terminal" evidence="6">
    <location>
        <begin position="41"/>
        <end position="441"/>
    </location>
</feature>
<dbReference type="SUPFAM" id="SSF53474">
    <property type="entry name" value="alpha/beta-Hydrolases"/>
    <property type="match status" value="1"/>
</dbReference>
<dbReference type="Pfam" id="PF02897">
    <property type="entry name" value="Peptidase_S9_N"/>
    <property type="match status" value="1"/>
</dbReference>
<keyword evidence="4" id="KW-0732">Signal</keyword>
<dbReference type="Gene3D" id="3.40.50.1820">
    <property type="entry name" value="alpha/beta hydrolase"/>
    <property type="match status" value="1"/>
</dbReference>
<keyword evidence="1" id="KW-0645">Protease</keyword>
<evidence type="ECO:0000256" key="4">
    <source>
        <dbReference type="SAM" id="SignalP"/>
    </source>
</evidence>
<dbReference type="KEGG" id="chq:AQ619_17650"/>
<dbReference type="Pfam" id="PF00326">
    <property type="entry name" value="Peptidase_S9"/>
    <property type="match status" value="1"/>
</dbReference>
<gene>
    <name evidence="7" type="ORF">AQ619_17650</name>
</gene>
<evidence type="ECO:0000256" key="1">
    <source>
        <dbReference type="ARBA" id="ARBA00022670"/>
    </source>
</evidence>
<evidence type="ECO:0000256" key="3">
    <source>
        <dbReference type="ARBA" id="ARBA00022825"/>
    </source>
</evidence>
<feature type="signal peptide" evidence="4">
    <location>
        <begin position="1"/>
        <end position="20"/>
    </location>
</feature>
<dbReference type="SUPFAM" id="SSF50993">
    <property type="entry name" value="Peptidase/esterase 'gauge' domain"/>
    <property type="match status" value="1"/>
</dbReference>
<dbReference type="InterPro" id="IPR023302">
    <property type="entry name" value="Pept_S9A_N"/>
</dbReference>
<dbReference type="PANTHER" id="PTHR42881:SF13">
    <property type="entry name" value="PROLYL ENDOPEPTIDASE"/>
    <property type="match status" value="1"/>
</dbReference>
<proteinExistence type="predicted"/>
<dbReference type="GO" id="GO:0004252">
    <property type="term" value="F:serine-type endopeptidase activity"/>
    <property type="evidence" value="ECO:0007669"/>
    <property type="project" value="InterPro"/>
</dbReference>
<dbReference type="Gene3D" id="2.130.10.120">
    <property type="entry name" value="Prolyl oligopeptidase, N-terminal domain"/>
    <property type="match status" value="1"/>
</dbReference>
<sequence>MRSLVLALLASTSLMTASHAAEPTPAKAEIRTPLSELGKDDPYLWMEEIEGTRAMDWAKARNGKTLPVLQGDARYATLEAQALAILNAKDRVPGVSFGGDGSLRNFWQDASHVRGLWRQTTLESYRTAEPVWETILDIDALSKAENANWVYKGASCLPPEETRCLITLSNGGKDAVTVREFDTSTRSFVAGGFNLPEGKQNYSWLDKDTLLVAREWEPGQVTKSGYAYVLKTMKRGQPLSAAQEVYRGTETDVSVSPFVLRDADGVTQAVIAYRGVTFFESEKHLLTDKGSVKLDLPLKSSIQALVDGQMVVLLEQDWAEKGFKTGDLISFDLAALKAAPATTKAMLVLRPTARQSVEQVTTTRTKLVVALLDNVRGVAQVLTHGAKGWSAQTLALPANASIGLGSSAEKDERLFVTVTGYLTPSTFWLADAGSLKLEQVKASPARFDASTHVVEQFEATSTDGTKVPYFVVRPRAAKSDGNSPTLLYAYGGFQVSMTPAYSGVMGKLWLERGGTYVVANIRGGGEFGPAWHAAGLKENRQKVYDDFFAVSQDLITRKITSPRRLGIMGGSNGGLLMGVALTQRPELYNAIVVQVPLFDMIRYSQIGAGASWVGEYGDPAIPSERAVIAKYDPYSNLRAGQKYPEVFIETSTKDDRVHPAHARKAAARLEELGYPVLYYENIDGGHAASANLAETARRQALEYVYLSRKLMD</sequence>
<dbReference type="InterPro" id="IPR001375">
    <property type="entry name" value="Peptidase_S9_cat"/>
</dbReference>
<protein>
    <submittedName>
        <fullName evidence="7">Prolyl oligopeptidase</fullName>
    </submittedName>
</protein>
<evidence type="ECO:0000313" key="7">
    <source>
        <dbReference type="EMBL" id="ALL15039.1"/>
    </source>
</evidence>
<dbReference type="InterPro" id="IPR029058">
    <property type="entry name" value="AB_hydrolase_fold"/>
</dbReference>
<dbReference type="GO" id="GO:0005829">
    <property type="term" value="C:cytosol"/>
    <property type="evidence" value="ECO:0007669"/>
    <property type="project" value="TreeGrafter"/>
</dbReference>
<dbReference type="GO" id="GO:0070012">
    <property type="term" value="F:oligopeptidase activity"/>
    <property type="evidence" value="ECO:0007669"/>
    <property type="project" value="TreeGrafter"/>
</dbReference>
<dbReference type="InterPro" id="IPR051167">
    <property type="entry name" value="Prolyl_oligopep/macrocyclase"/>
</dbReference>
<dbReference type="STRING" id="69395.AQ619_17650"/>
<reference evidence="7 8" key="1">
    <citation type="submission" date="2015-10" db="EMBL/GenBank/DDBJ databases">
        <title>Conservation of the essential genome among Caulobacter and Brevundimonas species.</title>
        <authorList>
            <person name="Scott D."/>
            <person name="Ely B."/>
        </authorList>
    </citation>
    <scope>NUCLEOTIDE SEQUENCE [LARGE SCALE GENOMIC DNA]</scope>
    <source>
        <strain evidence="7 8">CB4</strain>
    </source>
</reference>
<feature type="chain" id="PRO_5006052782" evidence="4">
    <location>
        <begin position="21"/>
        <end position="712"/>
    </location>
</feature>
<dbReference type="PRINTS" id="PR00862">
    <property type="entry name" value="PROLIGOPTASE"/>
</dbReference>
<evidence type="ECO:0000313" key="8">
    <source>
        <dbReference type="Proteomes" id="UP000056905"/>
    </source>
</evidence>
<feature type="domain" description="Peptidase S9 prolyl oligopeptidase catalytic" evidence="5">
    <location>
        <begin position="509"/>
        <end position="710"/>
    </location>
</feature>
<evidence type="ECO:0000259" key="6">
    <source>
        <dbReference type="Pfam" id="PF02897"/>
    </source>
</evidence>
<dbReference type="OrthoDB" id="9801421at2"/>
<keyword evidence="3" id="KW-0720">Serine protease</keyword>
<dbReference type="InterPro" id="IPR002470">
    <property type="entry name" value="Peptidase_S9A"/>
</dbReference>
<organism evidence="7 8">
    <name type="scientific">Caulobacter henricii</name>
    <dbReference type="NCBI Taxonomy" id="69395"/>
    <lineage>
        <taxon>Bacteria</taxon>
        <taxon>Pseudomonadati</taxon>
        <taxon>Pseudomonadota</taxon>
        <taxon>Alphaproteobacteria</taxon>
        <taxon>Caulobacterales</taxon>
        <taxon>Caulobacteraceae</taxon>
        <taxon>Caulobacter</taxon>
    </lineage>
</organism>
<dbReference type="PANTHER" id="PTHR42881">
    <property type="entry name" value="PROLYL ENDOPEPTIDASE"/>
    <property type="match status" value="1"/>
</dbReference>
<name>A0A0P0P413_9CAUL</name>
<keyword evidence="8" id="KW-1185">Reference proteome</keyword>
<keyword evidence="2" id="KW-0378">Hydrolase</keyword>
<dbReference type="EMBL" id="CP013002">
    <property type="protein sequence ID" value="ALL15039.1"/>
    <property type="molecule type" value="Genomic_DNA"/>
</dbReference>